<comment type="caution">
    <text evidence="1">The sequence shown here is derived from an EMBL/GenBank/DDBJ whole genome shotgun (WGS) entry which is preliminary data.</text>
</comment>
<gene>
    <name evidence="1" type="ORF">BFW87_21585</name>
</gene>
<evidence type="ECO:0000313" key="2">
    <source>
        <dbReference type="Proteomes" id="UP000190965"/>
    </source>
</evidence>
<sequence length="134" mass="14345">MASGTVRSPSPLTVNTCATVFVVVAFQTLSQGQDMTVTSFQSRQTTDSAAFSGVHDGGEISRKTLSDALSKGYAEEARRIKAFVGQRHFQPPVAGDFARGMLASADSDLASRSEPAWAALINRLLARWRGQRPG</sequence>
<reference evidence="1 2" key="1">
    <citation type="submission" date="2016-12" db="EMBL/GenBank/DDBJ databases">
        <title>Draft genome sequences of seven strains of Pseudomonas fluorescens that produce 4-formylaminooxyvinylglycine.</title>
        <authorList>
            <person name="Okrent R.A."/>
            <person name="Manning V.A."/>
            <person name="Trippe K.M."/>
        </authorList>
    </citation>
    <scope>NUCLEOTIDE SEQUENCE [LARGE SCALE GENOMIC DNA]</scope>
    <source>
        <strain evidence="1 2">P5A</strain>
    </source>
</reference>
<protein>
    <submittedName>
        <fullName evidence="1">Uncharacterized protein</fullName>
    </submittedName>
</protein>
<proteinExistence type="predicted"/>
<evidence type="ECO:0000313" key="1">
    <source>
        <dbReference type="EMBL" id="OPA90423.1"/>
    </source>
</evidence>
<accession>A0A1T2YF24</accession>
<organism evidence="1 2">
    <name type="scientific">Pseudomonas fluorescens</name>
    <dbReference type="NCBI Taxonomy" id="294"/>
    <lineage>
        <taxon>Bacteria</taxon>
        <taxon>Pseudomonadati</taxon>
        <taxon>Pseudomonadota</taxon>
        <taxon>Gammaproteobacteria</taxon>
        <taxon>Pseudomonadales</taxon>
        <taxon>Pseudomonadaceae</taxon>
        <taxon>Pseudomonas</taxon>
    </lineage>
</organism>
<dbReference type="AlphaFoldDB" id="A0A1T2YF24"/>
<dbReference type="EMBL" id="MSDF01000028">
    <property type="protein sequence ID" value="OPA90423.1"/>
    <property type="molecule type" value="Genomic_DNA"/>
</dbReference>
<dbReference type="Proteomes" id="UP000190965">
    <property type="component" value="Unassembled WGS sequence"/>
</dbReference>
<name>A0A1T2YF24_PSEFL</name>